<protein>
    <submittedName>
        <fullName evidence="3">Uncharacterized protein</fullName>
    </submittedName>
</protein>
<evidence type="ECO:0000256" key="2">
    <source>
        <dbReference type="SAM" id="Phobius"/>
    </source>
</evidence>
<evidence type="ECO:0000313" key="3">
    <source>
        <dbReference type="EMBL" id="KAG2448003.1"/>
    </source>
</evidence>
<feature type="compositionally biased region" description="Low complexity" evidence="1">
    <location>
        <begin position="245"/>
        <end position="254"/>
    </location>
</feature>
<dbReference type="Proteomes" id="UP000613740">
    <property type="component" value="Unassembled WGS sequence"/>
</dbReference>
<keyword evidence="2" id="KW-0472">Membrane</keyword>
<evidence type="ECO:0000313" key="4">
    <source>
        <dbReference type="Proteomes" id="UP000613740"/>
    </source>
</evidence>
<reference evidence="3" key="1">
    <citation type="journal article" date="2020" name="bioRxiv">
        <title>Comparative genomics of Chlamydomonas.</title>
        <authorList>
            <person name="Craig R.J."/>
            <person name="Hasan A.R."/>
            <person name="Ness R.W."/>
            <person name="Keightley P.D."/>
        </authorList>
    </citation>
    <scope>NUCLEOTIDE SEQUENCE</scope>
    <source>
        <strain evidence="3">CCAP 11/173</strain>
    </source>
</reference>
<keyword evidence="4" id="KW-1185">Reference proteome</keyword>
<name>A0A835WI55_9CHLO</name>
<gene>
    <name evidence="3" type="ORF">HYH02_007031</name>
</gene>
<proteinExistence type="predicted"/>
<feature type="transmembrane region" description="Helical" evidence="2">
    <location>
        <begin position="391"/>
        <end position="415"/>
    </location>
</feature>
<feature type="region of interest" description="Disordered" evidence="1">
    <location>
        <begin position="234"/>
        <end position="254"/>
    </location>
</feature>
<dbReference type="EMBL" id="JAEHOD010000019">
    <property type="protein sequence ID" value="KAG2448003.1"/>
    <property type="molecule type" value="Genomic_DNA"/>
</dbReference>
<dbReference type="AlphaFoldDB" id="A0A835WI55"/>
<organism evidence="3 4">
    <name type="scientific">Chlamydomonas schloesseri</name>
    <dbReference type="NCBI Taxonomy" id="2026947"/>
    <lineage>
        <taxon>Eukaryota</taxon>
        <taxon>Viridiplantae</taxon>
        <taxon>Chlorophyta</taxon>
        <taxon>core chlorophytes</taxon>
        <taxon>Chlorophyceae</taxon>
        <taxon>CS clade</taxon>
        <taxon>Chlamydomonadales</taxon>
        <taxon>Chlamydomonadaceae</taxon>
        <taxon>Chlamydomonas</taxon>
    </lineage>
</organism>
<keyword evidence="2" id="KW-0812">Transmembrane</keyword>
<keyword evidence="2" id="KW-1133">Transmembrane helix</keyword>
<comment type="caution">
    <text evidence="3">The sequence shown here is derived from an EMBL/GenBank/DDBJ whole genome shotgun (WGS) entry which is preliminary data.</text>
</comment>
<feature type="region of interest" description="Disordered" evidence="1">
    <location>
        <begin position="317"/>
        <end position="371"/>
    </location>
</feature>
<dbReference type="PROSITE" id="PS51318">
    <property type="entry name" value="TAT"/>
    <property type="match status" value="1"/>
</dbReference>
<dbReference type="InterPro" id="IPR006311">
    <property type="entry name" value="TAT_signal"/>
</dbReference>
<accession>A0A835WI55</accession>
<evidence type="ECO:0000256" key="1">
    <source>
        <dbReference type="SAM" id="MobiDB-lite"/>
    </source>
</evidence>
<sequence length="508" mass="48412">MPYNTSLLRVACSLTPAAGSTSSSSNSSSSIGRRQFLSVAGGTAAPTGLLGAVAPAEGPPPYAAATPTAQASSGSSLQVARRLLLQAADATSSATAAPPASSPGQLAAAGTSVGIADSSEQLLPPPPGGALACGARLQLDVTIVVGVAGGTSSAASAVAAGGAEQELLQPLRDLADRLLRKHALMSDADAGGGTSSPLPPGCLPSWWATRNELGPQLPTSMASAVQLTTVSGQQLEGTRGGPDGGSNSSSSSGATASACQAVQAAGAAAFQAALGLAATGAPWLLPSAGSSSSISGSACTVEAATPTRIMELFEAPRVNGGSDGDKGSMALPPPSGGVGGEGSGTRFRRETPAAPRSAGGGTDGFASLAVPPSPPAMAQPLQLVASGIPSWTVAVMGVVGVLLLTGLGVAIMLIVKADSFALVIGGATAYTAAATTTAASSSAAAAAVGGGGNAFASAASASVPRNVVMNSSPLFEAEAAGAAGNAAGPGVGEGVTLATDITEIGPVV</sequence>